<dbReference type="STRING" id="450851.PHZ_c2425"/>
<dbReference type="OrthoDB" id="7551043at2"/>
<protein>
    <recommendedName>
        <fullName evidence="4">VWFA domain-containing protein</fullName>
    </recommendedName>
</protein>
<dbReference type="AlphaFoldDB" id="B4RG21"/>
<evidence type="ECO:0000313" key="3">
    <source>
        <dbReference type="Proteomes" id="UP000001868"/>
    </source>
</evidence>
<gene>
    <name evidence="2" type="ordered locus">PHZ_c2425</name>
</gene>
<organism evidence="2 3">
    <name type="scientific">Phenylobacterium zucineum (strain HLK1)</name>
    <dbReference type="NCBI Taxonomy" id="450851"/>
    <lineage>
        <taxon>Bacteria</taxon>
        <taxon>Pseudomonadati</taxon>
        <taxon>Pseudomonadota</taxon>
        <taxon>Alphaproteobacteria</taxon>
        <taxon>Caulobacterales</taxon>
        <taxon>Caulobacteraceae</taxon>
        <taxon>Phenylobacterium</taxon>
    </lineage>
</organism>
<dbReference type="eggNOG" id="ENOG50312BP">
    <property type="taxonomic scope" value="Bacteria"/>
</dbReference>
<dbReference type="EMBL" id="CP000747">
    <property type="protein sequence ID" value="ACG78834.1"/>
    <property type="molecule type" value="Genomic_DNA"/>
</dbReference>
<keyword evidence="3" id="KW-1185">Reference proteome</keyword>
<evidence type="ECO:0000256" key="1">
    <source>
        <dbReference type="SAM" id="Phobius"/>
    </source>
</evidence>
<name>B4RG21_PHEZH</name>
<sequence length="282" mass="30662">MSRRPARGGRGRRRGSAPAPVGAVVALSLIGVTLVGVFGAAVWQQQTRVQIDRETLCPKAGPSALTVILVDATDGMSAVQRTAIETRLDEVVTRLREYEEVQVYSIEAGASLLKPDFRVCRPKSPDNVNDWTGNKNLARLQFEEVFRPRLRKVLEDAMNRPASNASPIMEAVQQVVVGAFQKADVGAGAGGLPKRLVIVSDMLEHGKGGSHYAGVPDFAAFRETQAYRSLKADMDGIVVEVLYLLRPEAHAVQGTTAHLNFWKAYFETDQNARMPGAIPIEG</sequence>
<keyword evidence="1" id="KW-1133">Transmembrane helix</keyword>
<evidence type="ECO:0000313" key="2">
    <source>
        <dbReference type="EMBL" id="ACG78834.1"/>
    </source>
</evidence>
<accession>B4RG21</accession>
<keyword evidence="1" id="KW-0812">Transmembrane</keyword>
<dbReference type="Proteomes" id="UP000001868">
    <property type="component" value="Chromosome"/>
</dbReference>
<dbReference type="RefSeq" id="WP_012522972.1">
    <property type="nucleotide sequence ID" value="NC_011144.1"/>
</dbReference>
<dbReference type="HOGENOM" id="CLU_089300_0_0_5"/>
<reference evidence="2 3" key="1">
    <citation type="journal article" date="2008" name="BMC Genomics">
        <title>Complete genome of Phenylobacterium zucineum - a novel facultative intracellular bacterium isolated from human erythroleukemia cell line K562.</title>
        <authorList>
            <person name="Luo Y."/>
            <person name="Xu X."/>
            <person name="Ding Z."/>
            <person name="Liu Z."/>
            <person name="Zhang B."/>
            <person name="Yan Z."/>
            <person name="Sun J."/>
            <person name="Hu S."/>
            <person name="Hu X."/>
        </authorList>
    </citation>
    <scope>NUCLEOTIDE SEQUENCE [LARGE SCALE GENOMIC DNA]</scope>
    <source>
        <strain evidence="2 3">HLK1</strain>
    </source>
</reference>
<feature type="transmembrane region" description="Helical" evidence="1">
    <location>
        <begin position="21"/>
        <end position="43"/>
    </location>
</feature>
<dbReference type="KEGG" id="pzu:PHZ_c2425"/>
<keyword evidence="1" id="KW-0472">Membrane</keyword>
<evidence type="ECO:0008006" key="4">
    <source>
        <dbReference type="Google" id="ProtNLM"/>
    </source>
</evidence>
<proteinExistence type="predicted"/>